<sequence>MNTYHATQQLSNMDLQIHTHSFDTASKCLQRVNQELQLTFAIPYHSDYDNAYLQKTLFYFTLSHCGDENKLMKNEAIKTIRRWSYMVASIQPFDFMNSVIEILQQQDAIPCIHQLLPAIGHAISLLGDDSLRFFKVINQIFNQVLPSHSKEIPVSMWEAVGKFAPESEIQKILTKNYDHDFAKIAYKLILKNPKDYSSILFTSAPADFLIMFLEYCPPGYDFSYTEIITRIKCVCEKKGSAGFEATCALFGKILNYNIHGFPDEQAEIIQGILKTISSYLNDVKMDSRLVHTILGALLAGSKKGYFSKEELDQINENIVSKLNLQGLHTIYLESLLFCHDLHEDKSKLHKYIMGFAPFLGQVYIDFLSIMRNNYLMLKESDSGFMVSFLWHLIHPLPIEPLSAIAVLKFLLEIDPQEILDPHVDANIDQIIEKYMSISHPELNKYVVQFAKYMNVSFTPSQIDLFGRFSDSYILLSTNINFSTVQEIIQSQVLIPQHRYSILKVLQAHPTYYMGFLNTILDVLSQIAIFLGFDVENIFWKGGNLSFTQPSEEFIREEELHDLYIHIDGPLQESDFGILVNEVLFTLEKFSIIESNMPKEVIGKIALLCGSLVSLFPSGCIRTLSKLHEIYNKNRTEDLQNNFHDAYTKIQTANLPLHYSVDIAYFGHYCYGHKQTMKQYHKHLIDAFSKNREMLDLYKTYMKQPFPPMPTFLSLSDVSEHKDWVEICQQVINPYEWVIRENDSEALNRIPNNEKTKEINKIVEDRIRALRKKPKPAGTPTNQLSWRAPAFNFQNDYKVAEGPQMHKNEKSKTLFGLISFLWHSNNPLPEGVTAEEIEEFALNNNRNPKLLAGFFSWANKNNYKINYKKWADKVYIKRYTKLWLFAFASFLSNIHCPFTDIPLPIVNQIQKCLVSFGYQILTKPALIHGYQHNHGVEWLIFRNTIAIDPDFFSDYPLVVAELTNNMDLFKKHFDELLPGQQDGLLSTFIGINSFLFEPKPEEMMYTSLVPTNHFIHSKLMTFKTISRIPVQVELPVELLESIISCFQRQKFVSYDFFAFFMNIKMNKEQFDRVHDIFFNSTGVTEWTRKVLLPSLFLFDTGKSEVLQDDAILFYSRKPPSLTRAFYRSLLCSFAPPVKQSLIKRVEDKLCEVFPELCYKGFAKNGIKIWKSATPLSKLRFGFIDSAIGASLLNDMKTPCNQALEIYKLLYSLPDDELAVAQPWATKGMIRDELARVFLEAAISEKSSISYVYEAIVVLVDTLGIENLMIHIGNKEFLSKPNFILVAFAFYRLYHIAETSNNEVVINFLKMFFDPEIDLFEDKEKEEIFRNLNNEETIGKLIYG</sequence>
<evidence type="ECO:0000313" key="1">
    <source>
        <dbReference type="EMBL" id="OHT17034.1"/>
    </source>
</evidence>
<gene>
    <name evidence="1" type="ORF">TRFO_12736</name>
</gene>
<reference evidence="1" key="1">
    <citation type="submission" date="2016-10" db="EMBL/GenBank/DDBJ databases">
        <authorList>
            <person name="Benchimol M."/>
            <person name="Almeida L.G."/>
            <person name="Vasconcelos A.T."/>
            <person name="Perreira-Neves A."/>
            <person name="Rosa I.A."/>
            <person name="Tasca T."/>
            <person name="Bogo M.R."/>
            <person name="de Souza W."/>
        </authorList>
    </citation>
    <scope>NUCLEOTIDE SEQUENCE [LARGE SCALE GENOMIC DNA]</scope>
    <source>
        <strain evidence="1">K</strain>
    </source>
</reference>
<dbReference type="SUPFAM" id="SSF48371">
    <property type="entry name" value="ARM repeat"/>
    <property type="match status" value="1"/>
</dbReference>
<proteinExistence type="predicted"/>
<keyword evidence="2" id="KW-1185">Reference proteome</keyword>
<name>A0A1J4L0T3_9EUKA</name>
<protein>
    <submittedName>
        <fullName evidence="1">Uncharacterized protein</fullName>
    </submittedName>
</protein>
<dbReference type="GeneID" id="94831525"/>
<dbReference type="VEuPathDB" id="TrichDB:TRFO_12736"/>
<dbReference type="RefSeq" id="XP_068370170.1">
    <property type="nucleotide sequence ID" value="XM_068496821.1"/>
</dbReference>
<accession>A0A1J4L0T3</accession>
<dbReference type="EMBL" id="MLAK01000046">
    <property type="protein sequence ID" value="OHT17034.1"/>
    <property type="molecule type" value="Genomic_DNA"/>
</dbReference>
<comment type="caution">
    <text evidence="1">The sequence shown here is derived from an EMBL/GenBank/DDBJ whole genome shotgun (WGS) entry which is preliminary data.</text>
</comment>
<dbReference type="InterPro" id="IPR016024">
    <property type="entry name" value="ARM-type_fold"/>
</dbReference>
<evidence type="ECO:0000313" key="2">
    <source>
        <dbReference type="Proteomes" id="UP000179807"/>
    </source>
</evidence>
<dbReference type="Proteomes" id="UP000179807">
    <property type="component" value="Unassembled WGS sequence"/>
</dbReference>
<organism evidence="1 2">
    <name type="scientific">Tritrichomonas foetus</name>
    <dbReference type="NCBI Taxonomy" id="1144522"/>
    <lineage>
        <taxon>Eukaryota</taxon>
        <taxon>Metamonada</taxon>
        <taxon>Parabasalia</taxon>
        <taxon>Tritrichomonadida</taxon>
        <taxon>Tritrichomonadidae</taxon>
        <taxon>Tritrichomonas</taxon>
    </lineage>
</organism>